<dbReference type="SUPFAM" id="SSF52799">
    <property type="entry name" value="(Phosphotyrosine protein) phosphatases II"/>
    <property type="match status" value="1"/>
</dbReference>
<gene>
    <name evidence="2" type="primary">LOC106806301</name>
</gene>
<organism evidence="1 2">
    <name type="scientific">Priapulus caudatus</name>
    <name type="common">Priapulid worm</name>
    <dbReference type="NCBI Taxonomy" id="37621"/>
    <lineage>
        <taxon>Eukaryota</taxon>
        <taxon>Metazoa</taxon>
        <taxon>Ecdysozoa</taxon>
        <taxon>Scalidophora</taxon>
        <taxon>Priapulida</taxon>
        <taxon>Priapulimorpha</taxon>
        <taxon>Priapulimorphida</taxon>
        <taxon>Priapulidae</taxon>
        <taxon>Priapulus</taxon>
    </lineage>
</organism>
<dbReference type="RefSeq" id="XP_014663674.1">
    <property type="nucleotide sequence ID" value="XM_014808188.1"/>
</dbReference>
<accession>A0ABM1DUQ3</accession>
<protein>
    <submittedName>
        <fullName evidence="2">Protein tyrosine phosphatase domain-containing protein 1-like</fullName>
    </submittedName>
</protein>
<dbReference type="GeneID" id="106806301"/>
<name>A0ABM1DUQ3_PRICU</name>
<feature type="non-terminal residue" evidence="2">
    <location>
        <position position="108"/>
    </location>
</feature>
<dbReference type="InterPro" id="IPR029021">
    <property type="entry name" value="Prot-tyrosine_phosphatase-like"/>
</dbReference>
<evidence type="ECO:0000313" key="1">
    <source>
        <dbReference type="Proteomes" id="UP000695022"/>
    </source>
</evidence>
<dbReference type="Proteomes" id="UP000695022">
    <property type="component" value="Unplaced"/>
</dbReference>
<keyword evidence="1" id="KW-1185">Reference proteome</keyword>
<proteinExistence type="predicted"/>
<dbReference type="Gene3D" id="3.90.190.10">
    <property type="entry name" value="Protein tyrosine phosphatase superfamily"/>
    <property type="match status" value="1"/>
</dbReference>
<sequence length="108" mass="11938">MITSMLGVTGDILAMARPSTMAMKKYGIIEQFKRHGINSVINLQKPGEHNSCGNSLEESGFTYDPQVFMDNDMFFYNFGWPDYGVAAIPSIVDIALQSAWRLPVSAGK</sequence>
<reference evidence="2" key="1">
    <citation type="submission" date="2025-08" db="UniProtKB">
        <authorList>
            <consortium name="RefSeq"/>
        </authorList>
    </citation>
    <scope>IDENTIFICATION</scope>
</reference>
<evidence type="ECO:0000313" key="2">
    <source>
        <dbReference type="RefSeq" id="XP_014663674.1"/>
    </source>
</evidence>